<feature type="region of interest" description="Disordered" evidence="1">
    <location>
        <begin position="194"/>
        <end position="226"/>
    </location>
</feature>
<accession>A0A9P0A2I9</accession>
<feature type="compositionally biased region" description="Basic residues" evidence="1">
    <location>
        <begin position="83"/>
        <end position="92"/>
    </location>
</feature>
<feature type="compositionally biased region" description="Polar residues" evidence="1">
    <location>
        <begin position="93"/>
        <end position="106"/>
    </location>
</feature>
<dbReference type="Proteomes" id="UP001152759">
    <property type="component" value="Chromosome 2"/>
</dbReference>
<feature type="region of interest" description="Disordered" evidence="1">
    <location>
        <begin position="68"/>
        <end position="138"/>
    </location>
</feature>
<reference evidence="2" key="1">
    <citation type="submission" date="2021-12" db="EMBL/GenBank/DDBJ databases">
        <authorList>
            <person name="King R."/>
        </authorList>
    </citation>
    <scope>NUCLEOTIDE SEQUENCE</scope>
</reference>
<keyword evidence="3" id="KW-1185">Reference proteome</keyword>
<proteinExistence type="predicted"/>
<organism evidence="2 3">
    <name type="scientific">Bemisia tabaci</name>
    <name type="common">Sweetpotato whitefly</name>
    <name type="synonym">Aleurodes tabaci</name>
    <dbReference type="NCBI Taxonomy" id="7038"/>
    <lineage>
        <taxon>Eukaryota</taxon>
        <taxon>Metazoa</taxon>
        <taxon>Ecdysozoa</taxon>
        <taxon>Arthropoda</taxon>
        <taxon>Hexapoda</taxon>
        <taxon>Insecta</taxon>
        <taxon>Pterygota</taxon>
        <taxon>Neoptera</taxon>
        <taxon>Paraneoptera</taxon>
        <taxon>Hemiptera</taxon>
        <taxon>Sternorrhyncha</taxon>
        <taxon>Aleyrodoidea</taxon>
        <taxon>Aleyrodidae</taxon>
        <taxon>Aleyrodinae</taxon>
        <taxon>Bemisia</taxon>
    </lineage>
</organism>
<dbReference type="EMBL" id="OU963863">
    <property type="protein sequence ID" value="CAH0384390.1"/>
    <property type="molecule type" value="Genomic_DNA"/>
</dbReference>
<evidence type="ECO:0000256" key="1">
    <source>
        <dbReference type="SAM" id="MobiDB-lite"/>
    </source>
</evidence>
<name>A0A9P0A2I9_BEMTA</name>
<sequence>MSETNRLALLLWRKPELGPRAYGIASRRTPVSGVLDKTASKSDLIGAPEHCDSTLPSRQAWQFAAELRARTQQGSKTRWASPRNRRPSKTSSRRATSLCPSPTSTEPHPHRQRPSQQHLQSPRCYPARTPSTGTPFASATTMDSVMQGIRDLKLTIAEMEDKLDRVVQKVAPGPGGKSLMNKGADLFRKFLRLSTPEEENEEPVRLERAMNSMQTRGPRGVGLSYH</sequence>
<dbReference type="AlphaFoldDB" id="A0A9P0A2I9"/>
<evidence type="ECO:0000313" key="3">
    <source>
        <dbReference type="Proteomes" id="UP001152759"/>
    </source>
</evidence>
<protein>
    <submittedName>
        <fullName evidence="2">Uncharacterized protein</fullName>
    </submittedName>
</protein>
<feature type="compositionally biased region" description="Polar residues" evidence="1">
    <location>
        <begin position="129"/>
        <end position="138"/>
    </location>
</feature>
<evidence type="ECO:0000313" key="2">
    <source>
        <dbReference type="EMBL" id="CAH0384390.1"/>
    </source>
</evidence>
<gene>
    <name evidence="2" type="ORF">BEMITA_LOCUS3720</name>
</gene>